<reference evidence="2 3" key="1">
    <citation type="journal article" date="2015" name="Genome Announc.">
        <title>Complete Genome Sequence of Mycoplasma meleagridis, a Possible Emerging Pathogen in Chickens.</title>
        <authorList>
            <person name="Abolnik C."/>
        </authorList>
    </citation>
    <scope>NUCLEOTIDE SEQUENCE [LARGE SCALE GENOMIC DNA]</scope>
    <source>
        <strain evidence="2 3">B2096 8B</strain>
    </source>
</reference>
<dbReference type="NCBIfam" id="NF045937">
    <property type="entry name" value="MSC_0624_12TM"/>
    <property type="match status" value="1"/>
</dbReference>
<name>A0A0D5ZJ94_9BACT</name>
<feature type="transmembrane region" description="Helical" evidence="1">
    <location>
        <begin position="353"/>
        <end position="374"/>
    </location>
</feature>
<dbReference type="Proteomes" id="UP000032722">
    <property type="component" value="Chromosome"/>
</dbReference>
<dbReference type="EMBL" id="CP011021">
    <property type="protein sequence ID" value="AKA49866.1"/>
    <property type="molecule type" value="Genomic_DNA"/>
</dbReference>
<feature type="transmembrane region" description="Helical" evidence="1">
    <location>
        <begin position="77"/>
        <end position="98"/>
    </location>
</feature>
<feature type="transmembrane region" description="Helical" evidence="1">
    <location>
        <begin position="21"/>
        <end position="41"/>
    </location>
</feature>
<gene>
    <name evidence="2" type="ORF">VO56_01105</name>
</gene>
<dbReference type="PATRIC" id="fig|29556.3.peg.223"/>
<feature type="transmembrane region" description="Helical" evidence="1">
    <location>
        <begin position="380"/>
        <end position="399"/>
    </location>
</feature>
<evidence type="ECO:0000313" key="3">
    <source>
        <dbReference type="Proteomes" id="UP000032722"/>
    </source>
</evidence>
<protein>
    <submittedName>
        <fullName evidence="2">Uncharacterized protein</fullName>
    </submittedName>
</protein>
<feature type="transmembrane region" description="Helical" evidence="1">
    <location>
        <begin position="142"/>
        <end position="164"/>
    </location>
</feature>
<accession>A0A0D5ZJ94</accession>
<dbReference type="AlphaFoldDB" id="A0A0D5ZJ94"/>
<feature type="transmembrane region" description="Helical" evidence="1">
    <location>
        <begin position="110"/>
        <end position="130"/>
    </location>
</feature>
<evidence type="ECO:0000256" key="1">
    <source>
        <dbReference type="SAM" id="Phobius"/>
    </source>
</evidence>
<proteinExistence type="predicted"/>
<feature type="transmembrane region" description="Helical" evidence="1">
    <location>
        <begin position="318"/>
        <end position="341"/>
    </location>
</feature>
<feature type="transmembrane region" description="Helical" evidence="1">
    <location>
        <begin position="243"/>
        <end position="265"/>
    </location>
</feature>
<keyword evidence="1" id="KW-0812">Transmembrane</keyword>
<feature type="transmembrane region" description="Helical" evidence="1">
    <location>
        <begin position="411"/>
        <end position="432"/>
    </location>
</feature>
<feature type="transmembrane region" description="Helical" evidence="1">
    <location>
        <begin position="452"/>
        <end position="479"/>
    </location>
</feature>
<dbReference type="KEGG" id="mgb:VO56_01105"/>
<dbReference type="HOGENOM" id="CLU_553011_0_0_14"/>
<evidence type="ECO:0000313" key="2">
    <source>
        <dbReference type="EMBL" id="AKA49866.1"/>
    </source>
</evidence>
<keyword evidence="1" id="KW-0472">Membrane</keyword>
<keyword evidence="1" id="KW-1133">Transmembrane helix</keyword>
<feature type="transmembrane region" description="Helical" evidence="1">
    <location>
        <begin position="277"/>
        <end position="298"/>
    </location>
</feature>
<sequence length="493" mass="56118">MTNTNTIPQRKIFSQQMVKNIYKSLILLILFVGILFTLFTFSNYVGNDIINAKSNDVFVGYENLFNLSNPVFKSRNFGIIFNFTILITAFIYGVYSAYRVWRYSLKNTYSYAFSVVFSIVAIASIILLAIDPINYETDPQNLIIKSVPIIVLLLINCVFEFLLFNNKRKISPSTMLLNVSFFASALLKLALTLIGFILLYLFVSDVKVSANEKAIDYLFFSGKNEMFKKIDYALNTNAGGLSFLYHFVLITIALAAIFLSIYPYFFGSYLLNRRKNIYKDLTKIALVSSFAVLIFALANVTKSVEQSSFVVKNSISHIGYLSFSAVAVVIIGSYIAITKFFKNQLNHYNIDSFLLALALLIPFSIAIILRTINFDKFNNYIILVLLSLFVLVLFVYQNFNKTTLNKNNHTIFAISLLLLSLGIFFEVVDAFMIEKGNHLLSSIFILIHLSDILLITNLVFIFGLVITRLYGLFKLFYFIKKVASKKLKLKNVN</sequence>
<organism evidence="3">
    <name type="scientific">Mycoplasmopsis gallinacea</name>
    <dbReference type="NCBI Taxonomy" id="29556"/>
    <lineage>
        <taxon>Bacteria</taxon>
        <taxon>Bacillati</taxon>
        <taxon>Mycoplasmatota</taxon>
        <taxon>Mycoplasmoidales</taxon>
        <taxon>Metamycoplasmataceae</taxon>
        <taxon>Mycoplasmopsis</taxon>
    </lineage>
</organism>
<feature type="transmembrane region" description="Helical" evidence="1">
    <location>
        <begin position="176"/>
        <end position="203"/>
    </location>
</feature>